<sequence length="72" mass="8002">MMMAMQGEELKAARKRLGWTQGRMAAELDLSPTFIGLMERGEKAIERRTELAVKALEYIAESRLGAAKPPPV</sequence>
<dbReference type="PATRIC" id="fig|1420583.3.peg.499"/>
<keyword evidence="3" id="KW-1185">Reference proteome</keyword>
<dbReference type="SUPFAM" id="SSF47413">
    <property type="entry name" value="lambda repressor-like DNA-binding domains"/>
    <property type="match status" value="1"/>
</dbReference>
<evidence type="ECO:0000259" key="1">
    <source>
        <dbReference type="PROSITE" id="PS50943"/>
    </source>
</evidence>
<reference evidence="2 3" key="1">
    <citation type="journal article" date="2015" name="G3 (Bethesda)">
        <title>Insights into Ongoing Evolution of the Hexachlorocyclohexane Catabolic Pathway from Comparative Genomics of Ten Sphingomonadaceae Strains.</title>
        <authorList>
            <person name="Pearce S.L."/>
            <person name="Oakeshott J.G."/>
            <person name="Pandey G."/>
        </authorList>
    </citation>
    <scope>NUCLEOTIDE SEQUENCE [LARGE SCALE GENOMIC DNA]</scope>
    <source>
        <strain evidence="2 3">LL01</strain>
    </source>
</reference>
<evidence type="ECO:0000313" key="3">
    <source>
        <dbReference type="Proteomes" id="UP000052232"/>
    </source>
</evidence>
<comment type="caution">
    <text evidence="2">The sequence shown here is derived from an EMBL/GenBank/DDBJ whole genome shotgun (WGS) entry which is preliminary data.</text>
</comment>
<proteinExistence type="predicted"/>
<protein>
    <submittedName>
        <fullName evidence="2">XRE family transcriptional regulator</fullName>
    </submittedName>
</protein>
<dbReference type="Proteomes" id="UP000052232">
    <property type="component" value="Unassembled WGS sequence"/>
</dbReference>
<dbReference type="GO" id="GO:0003677">
    <property type="term" value="F:DNA binding"/>
    <property type="evidence" value="ECO:0007669"/>
    <property type="project" value="InterPro"/>
</dbReference>
<dbReference type="InterPro" id="IPR010982">
    <property type="entry name" value="Lambda_DNA-bd_dom_sf"/>
</dbReference>
<dbReference type="Gene3D" id="1.10.260.40">
    <property type="entry name" value="lambda repressor-like DNA-binding domains"/>
    <property type="match status" value="1"/>
</dbReference>
<feature type="domain" description="HTH cro/C1-type" evidence="1">
    <location>
        <begin position="10"/>
        <end position="42"/>
    </location>
</feature>
<organism evidence="2 3">
    <name type="scientific">Sphingobium cupriresistens LL01</name>
    <dbReference type="NCBI Taxonomy" id="1420583"/>
    <lineage>
        <taxon>Bacteria</taxon>
        <taxon>Pseudomonadati</taxon>
        <taxon>Pseudomonadota</taxon>
        <taxon>Alphaproteobacteria</taxon>
        <taxon>Sphingomonadales</taxon>
        <taxon>Sphingomonadaceae</taxon>
        <taxon>Sphingobium</taxon>
    </lineage>
</organism>
<dbReference type="EMBL" id="JACT01000001">
    <property type="protein sequence ID" value="KMS57140.1"/>
    <property type="molecule type" value="Genomic_DNA"/>
</dbReference>
<dbReference type="PROSITE" id="PS50943">
    <property type="entry name" value="HTH_CROC1"/>
    <property type="match status" value="1"/>
</dbReference>
<name>A0A0J8AS03_9SPHN</name>
<gene>
    <name evidence="2" type="ORF">V473_02495</name>
</gene>
<dbReference type="InterPro" id="IPR001387">
    <property type="entry name" value="Cro/C1-type_HTH"/>
</dbReference>
<dbReference type="Pfam" id="PF01381">
    <property type="entry name" value="HTH_3"/>
    <property type="match status" value="1"/>
</dbReference>
<evidence type="ECO:0000313" key="2">
    <source>
        <dbReference type="EMBL" id="KMS57140.1"/>
    </source>
</evidence>
<accession>A0A0J8AS03</accession>
<dbReference type="AlphaFoldDB" id="A0A0J8AS03"/>
<dbReference type="CDD" id="cd00093">
    <property type="entry name" value="HTH_XRE"/>
    <property type="match status" value="1"/>
</dbReference>